<dbReference type="PANTHER" id="PTHR24390">
    <property type="entry name" value="ZINC FINGER PROTEIN"/>
    <property type="match status" value="1"/>
</dbReference>
<dbReference type="Proteomes" id="UP001363622">
    <property type="component" value="Unassembled WGS sequence"/>
</dbReference>
<keyword evidence="4 7" id="KW-0863">Zinc-finger</keyword>
<feature type="region of interest" description="Disordered" evidence="8">
    <location>
        <begin position="316"/>
        <end position="343"/>
    </location>
</feature>
<keyword evidence="6" id="KW-0539">Nucleus</keyword>
<evidence type="ECO:0000256" key="5">
    <source>
        <dbReference type="ARBA" id="ARBA00022833"/>
    </source>
</evidence>
<feature type="domain" description="C2H2-type" evidence="9">
    <location>
        <begin position="242"/>
        <end position="270"/>
    </location>
</feature>
<dbReference type="InterPro" id="IPR013087">
    <property type="entry name" value="Znf_C2H2_type"/>
</dbReference>
<comment type="subcellular location">
    <subcellularLocation>
        <location evidence="1">Nucleus</location>
    </subcellularLocation>
</comment>
<dbReference type="EMBL" id="JBBPHU010000008">
    <property type="protein sequence ID" value="KAK7514718.1"/>
    <property type="molecule type" value="Genomic_DNA"/>
</dbReference>
<name>A0ABR1KIW4_9PEZI</name>
<proteinExistence type="predicted"/>
<evidence type="ECO:0000256" key="3">
    <source>
        <dbReference type="ARBA" id="ARBA00022737"/>
    </source>
</evidence>
<keyword evidence="3" id="KW-0677">Repeat</keyword>
<evidence type="ECO:0000256" key="6">
    <source>
        <dbReference type="ARBA" id="ARBA00023242"/>
    </source>
</evidence>
<protein>
    <recommendedName>
        <fullName evidence="9">C2H2-type domain-containing protein</fullName>
    </recommendedName>
</protein>
<evidence type="ECO:0000313" key="10">
    <source>
        <dbReference type="EMBL" id="KAK7514718.1"/>
    </source>
</evidence>
<dbReference type="Gene3D" id="3.30.160.60">
    <property type="entry name" value="Classic Zinc Finger"/>
    <property type="match status" value="1"/>
</dbReference>
<keyword evidence="5" id="KW-0862">Zinc</keyword>
<feature type="compositionally biased region" description="Polar residues" evidence="8">
    <location>
        <begin position="153"/>
        <end position="164"/>
    </location>
</feature>
<sequence>MAPKRSADSDLSCGLPWKCLNQTLTNDLGSGHSALDDDEQDFLKTFLRTSGNNGQRKFKEVNVATQVNKDLSLTPEFDNPKIRLVARFSYEAQFYNFGDEGVFAIPEGGYRDIEPELNLLAVLRPSYLAGPETGVPLALPVYDGLPEKQAQPISTTFNGLTQGPYTEDSHNERRRPEYNQTSEQRAQLLEPHLQPPRAPLVNPAQFHEPQPSPQTIEDPTPSPETSRSQSSREYSANLGPPFICDQCGAEFTAKQSVTRHKRNAHEERRQLSCPLCNKGFVRNDSLLAYARRNHSVKLPHMPRRRRDTTDEVATPLEPAHDEEHEEQEESLIGQQDDQQQTRQRNQIYSQAYGHLLHSLSNQDHKASHGHYYSPYEQHVLPYQQLG</sequence>
<keyword evidence="11" id="KW-1185">Reference proteome</keyword>
<evidence type="ECO:0000259" key="9">
    <source>
        <dbReference type="PROSITE" id="PS50157"/>
    </source>
</evidence>
<evidence type="ECO:0000256" key="8">
    <source>
        <dbReference type="SAM" id="MobiDB-lite"/>
    </source>
</evidence>
<evidence type="ECO:0000256" key="4">
    <source>
        <dbReference type="ARBA" id="ARBA00022771"/>
    </source>
</evidence>
<dbReference type="PROSITE" id="PS00028">
    <property type="entry name" value="ZINC_FINGER_C2H2_1"/>
    <property type="match status" value="1"/>
</dbReference>
<dbReference type="SUPFAM" id="SSF57667">
    <property type="entry name" value="beta-beta-alpha zinc fingers"/>
    <property type="match status" value="1"/>
</dbReference>
<gene>
    <name evidence="10" type="ORF">IWZ03DRAFT_416105</name>
</gene>
<evidence type="ECO:0000256" key="1">
    <source>
        <dbReference type="ARBA" id="ARBA00004123"/>
    </source>
</evidence>
<dbReference type="InterPro" id="IPR036236">
    <property type="entry name" value="Znf_C2H2_sf"/>
</dbReference>
<feature type="compositionally biased region" description="Polar residues" evidence="8">
    <location>
        <begin position="213"/>
        <end position="234"/>
    </location>
</feature>
<feature type="domain" description="C2H2-type" evidence="9">
    <location>
        <begin position="271"/>
        <end position="299"/>
    </location>
</feature>
<dbReference type="SMART" id="SM00355">
    <property type="entry name" value="ZnF_C2H2"/>
    <property type="match status" value="2"/>
</dbReference>
<accession>A0ABR1KIW4</accession>
<feature type="compositionally biased region" description="Low complexity" evidence="8">
    <location>
        <begin position="334"/>
        <end position="343"/>
    </location>
</feature>
<dbReference type="PANTHER" id="PTHR24390:SF79">
    <property type="entry name" value="ASPARAGINE-RICH ZINC FINGER PROTEIN AZF1"/>
    <property type="match status" value="1"/>
</dbReference>
<organism evidence="10 11">
    <name type="scientific">Phyllosticta citriasiana</name>
    <dbReference type="NCBI Taxonomy" id="595635"/>
    <lineage>
        <taxon>Eukaryota</taxon>
        <taxon>Fungi</taxon>
        <taxon>Dikarya</taxon>
        <taxon>Ascomycota</taxon>
        <taxon>Pezizomycotina</taxon>
        <taxon>Dothideomycetes</taxon>
        <taxon>Dothideomycetes incertae sedis</taxon>
        <taxon>Botryosphaeriales</taxon>
        <taxon>Phyllostictaceae</taxon>
        <taxon>Phyllosticta</taxon>
    </lineage>
</organism>
<dbReference type="PROSITE" id="PS50157">
    <property type="entry name" value="ZINC_FINGER_C2H2_2"/>
    <property type="match status" value="2"/>
</dbReference>
<evidence type="ECO:0000256" key="2">
    <source>
        <dbReference type="ARBA" id="ARBA00022723"/>
    </source>
</evidence>
<feature type="compositionally biased region" description="Basic and acidic residues" evidence="8">
    <location>
        <begin position="167"/>
        <end position="177"/>
    </location>
</feature>
<evidence type="ECO:0000313" key="11">
    <source>
        <dbReference type="Proteomes" id="UP001363622"/>
    </source>
</evidence>
<keyword evidence="2" id="KW-0479">Metal-binding</keyword>
<feature type="region of interest" description="Disordered" evidence="8">
    <location>
        <begin position="153"/>
        <end position="237"/>
    </location>
</feature>
<reference evidence="10 11" key="1">
    <citation type="submission" date="2024-04" db="EMBL/GenBank/DDBJ databases">
        <title>Phyllosticta paracitricarpa is synonymous to the EU quarantine fungus P. citricarpa based on phylogenomic analyses.</title>
        <authorList>
            <consortium name="Lawrence Berkeley National Laboratory"/>
            <person name="Van Ingen-Buijs V.A."/>
            <person name="Van Westerhoven A.C."/>
            <person name="Haridas S."/>
            <person name="Skiadas P."/>
            <person name="Martin F."/>
            <person name="Groenewald J.Z."/>
            <person name="Crous P.W."/>
            <person name="Seidl M.F."/>
        </authorList>
    </citation>
    <scope>NUCLEOTIDE SEQUENCE [LARGE SCALE GENOMIC DNA]</scope>
    <source>
        <strain evidence="10 11">CBS 123371</strain>
    </source>
</reference>
<evidence type="ECO:0000256" key="7">
    <source>
        <dbReference type="PROSITE-ProRule" id="PRU00042"/>
    </source>
</evidence>
<comment type="caution">
    <text evidence="10">The sequence shown here is derived from an EMBL/GenBank/DDBJ whole genome shotgun (WGS) entry which is preliminary data.</text>
</comment>